<gene>
    <name evidence="1" type="ORF">CPELLU_LOCUS5371</name>
</gene>
<sequence>MNNNNPNTLQLYSMHFLQNSNEITLETSIEFKVQPQQKEIKFHGLPFKMIIDTIKIMNLNTIEYQANIAFVSSQIQLDYSTITCRNITTNEELSGRMIYQLKFPQKYEIWHGDNKIATMIHAATNDNETYRIYNSFRCNENSMDTS</sequence>
<evidence type="ECO:0000313" key="1">
    <source>
        <dbReference type="EMBL" id="CAG8564723.1"/>
    </source>
</evidence>
<dbReference type="Proteomes" id="UP000789759">
    <property type="component" value="Unassembled WGS sequence"/>
</dbReference>
<name>A0A9N9BE55_9GLOM</name>
<accession>A0A9N9BE55</accession>
<protein>
    <submittedName>
        <fullName evidence="1">13562_t:CDS:1</fullName>
    </submittedName>
</protein>
<keyword evidence="2" id="KW-1185">Reference proteome</keyword>
<reference evidence="1" key="1">
    <citation type="submission" date="2021-06" db="EMBL/GenBank/DDBJ databases">
        <authorList>
            <person name="Kallberg Y."/>
            <person name="Tangrot J."/>
            <person name="Rosling A."/>
        </authorList>
    </citation>
    <scope>NUCLEOTIDE SEQUENCE</scope>
    <source>
        <strain evidence="1">FL966</strain>
    </source>
</reference>
<comment type="caution">
    <text evidence="1">The sequence shown here is derived from an EMBL/GenBank/DDBJ whole genome shotgun (WGS) entry which is preliminary data.</text>
</comment>
<dbReference type="EMBL" id="CAJVQA010003045">
    <property type="protein sequence ID" value="CAG8564723.1"/>
    <property type="molecule type" value="Genomic_DNA"/>
</dbReference>
<dbReference type="AlphaFoldDB" id="A0A9N9BE55"/>
<evidence type="ECO:0000313" key="2">
    <source>
        <dbReference type="Proteomes" id="UP000789759"/>
    </source>
</evidence>
<organism evidence="1 2">
    <name type="scientific">Cetraspora pellucida</name>
    <dbReference type="NCBI Taxonomy" id="1433469"/>
    <lineage>
        <taxon>Eukaryota</taxon>
        <taxon>Fungi</taxon>
        <taxon>Fungi incertae sedis</taxon>
        <taxon>Mucoromycota</taxon>
        <taxon>Glomeromycotina</taxon>
        <taxon>Glomeromycetes</taxon>
        <taxon>Diversisporales</taxon>
        <taxon>Gigasporaceae</taxon>
        <taxon>Cetraspora</taxon>
    </lineage>
</organism>
<proteinExistence type="predicted"/>